<dbReference type="InterPro" id="IPR016040">
    <property type="entry name" value="NAD(P)-bd_dom"/>
</dbReference>
<accession>R2PZK2</accession>
<dbReference type="PATRIC" id="fig|1158607.3.peg.4336"/>
<keyword evidence="3" id="KW-1185">Reference proteome</keyword>
<dbReference type="RefSeq" id="WP_010759300.1">
    <property type="nucleotide sequence ID" value="NZ_ASWD01000003.1"/>
</dbReference>
<dbReference type="OrthoDB" id="9803892at2"/>
<evidence type="ECO:0000313" key="3">
    <source>
        <dbReference type="Proteomes" id="UP000013782"/>
    </source>
</evidence>
<dbReference type="InterPro" id="IPR036291">
    <property type="entry name" value="NAD(P)-bd_dom_sf"/>
</dbReference>
<sequence length="168" mass="18969">MKILILGAAGQIAQLVRSTLQKDSRYELVLYARDIERRLKKVNDKETLVSGDFLDEKKLAAAMSGVDLIYLNDMGNPEAVQLILDQMKDNHVTRFIGTSILGIYDEVAGEFGEWNHRMIGLSARTQAQKESAHSVENSSGVYTLLRLTWLYNDPMKVHYQLTKKGNPL</sequence>
<dbReference type="EMBL" id="AJAQ01000045">
    <property type="protein sequence ID" value="EOH88538.1"/>
    <property type="molecule type" value="Genomic_DNA"/>
</dbReference>
<proteinExistence type="predicted"/>
<evidence type="ECO:0000313" key="2">
    <source>
        <dbReference type="EMBL" id="EOH88538.1"/>
    </source>
</evidence>
<dbReference type="STRING" id="160454.RV10_GL002835"/>
<comment type="caution">
    <text evidence="2">The sequence shown here is derived from an EMBL/GenBank/DDBJ whole genome shotgun (WGS) entry which is preliminary data.</text>
</comment>
<dbReference type="eggNOG" id="COG0702">
    <property type="taxonomic scope" value="Bacteria"/>
</dbReference>
<dbReference type="Gene3D" id="3.40.50.720">
    <property type="entry name" value="NAD(P)-binding Rossmann-like Domain"/>
    <property type="match status" value="1"/>
</dbReference>
<protein>
    <recommendedName>
        <fullName evidence="1">NAD(P)-binding domain-containing protein</fullName>
    </recommendedName>
</protein>
<organism evidence="2 3">
    <name type="scientific">Enterococcus pallens ATCC BAA-351</name>
    <dbReference type="NCBI Taxonomy" id="1158607"/>
    <lineage>
        <taxon>Bacteria</taxon>
        <taxon>Bacillati</taxon>
        <taxon>Bacillota</taxon>
        <taxon>Bacilli</taxon>
        <taxon>Lactobacillales</taxon>
        <taxon>Enterococcaceae</taxon>
        <taxon>Enterococcus</taxon>
    </lineage>
</organism>
<gene>
    <name evidence="2" type="ORF">UAU_04357</name>
</gene>
<evidence type="ECO:0000259" key="1">
    <source>
        <dbReference type="Pfam" id="PF13460"/>
    </source>
</evidence>
<reference evidence="2 3" key="1">
    <citation type="submission" date="2013-02" db="EMBL/GenBank/DDBJ databases">
        <title>The Genome Sequence of Enterococcus pallens BAA-351.</title>
        <authorList>
            <consortium name="The Broad Institute Genome Sequencing Platform"/>
            <consortium name="The Broad Institute Genome Sequencing Center for Infectious Disease"/>
            <person name="Earl A.M."/>
            <person name="Gilmore M.S."/>
            <person name="Lebreton F."/>
            <person name="Walker B."/>
            <person name="Young S.K."/>
            <person name="Zeng Q."/>
            <person name="Gargeya S."/>
            <person name="Fitzgerald M."/>
            <person name="Haas B."/>
            <person name="Abouelleil A."/>
            <person name="Alvarado L."/>
            <person name="Arachchi H.M."/>
            <person name="Berlin A.M."/>
            <person name="Chapman S.B."/>
            <person name="Dewar J."/>
            <person name="Goldberg J."/>
            <person name="Griggs A."/>
            <person name="Gujja S."/>
            <person name="Hansen M."/>
            <person name="Howarth C."/>
            <person name="Imamovic A."/>
            <person name="Larimer J."/>
            <person name="McCowan C."/>
            <person name="Murphy C."/>
            <person name="Neiman D."/>
            <person name="Pearson M."/>
            <person name="Priest M."/>
            <person name="Roberts A."/>
            <person name="Saif S."/>
            <person name="Shea T."/>
            <person name="Sisk P."/>
            <person name="Sykes S."/>
            <person name="Wortman J."/>
            <person name="Nusbaum C."/>
            <person name="Birren B."/>
        </authorList>
    </citation>
    <scope>NUCLEOTIDE SEQUENCE [LARGE SCALE GENOMIC DNA]</scope>
    <source>
        <strain evidence="2 3">ATCC BAA-351</strain>
    </source>
</reference>
<name>R2PZK2_9ENTE</name>
<feature type="domain" description="NAD(P)-binding" evidence="1">
    <location>
        <begin position="7"/>
        <end position="167"/>
    </location>
</feature>
<dbReference type="Proteomes" id="UP000013782">
    <property type="component" value="Unassembled WGS sequence"/>
</dbReference>
<dbReference type="AlphaFoldDB" id="R2PZK2"/>
<dbReference type="SUPFAM" id="SSF51735">
    <property type="entry name" value="NAD(P)-binding Rossmann-fold domains"/>
    <property type="match status" value="1"/>
</dbReference>
<dbReference type="HOGENOM" id="CLU_025711_6_0_9"/>
<dbReference type="Pfam" id="PF13460">
    <property type="entry name" value="NAD_binding_10"/>
    <property type="match status" value="1"/>
</dbReference>